<proteinExistence type="predicted"/>
<feature type="domain" description="Reverse transcriptase" evidence="2">
    <location>
        <begin position="901"/>
        <end position="1189"/>
    </location>
</feature>
<dbReference type="EMBL" id="JAEPRD010000418">
    <property type="protein sequence ID" value="KAG2191418.1"/>
    <property type="molecule type" value="Genomic_DNA"/>
</dbReference>
<accession>A0A8H7QFA3</accession>
<organism evidence="3 4">
    <name type="scientific">Mucor saturninus</name>
    <dbReference type="NCBI Taxonomy" id="64648"/>
    <lineage>
        <taxon>Eukaryota</taxon>
        <taxon>Fungi</taxon>
        <taxon>Fungi incertae sedis</taxon>
        <taxon>Mucoromycota</taxon>
        <taxon>Mucoromycotina</taxon>
        <taxon>Mucoromycetes</taxon>
        <taxon>Mucorales</taxon>
        <taxon>Mucorineae</taxon>
        <taxon>Mucoraceae</taxon>
        <taxon>Mucor</taxon>
    </lineage>
</organism>
<dbReference type="InterPro" id="IPR043502">
    <property type="entry name" value="DNA/RNA_pol_sf"/>
</dbReference>
<dbReference type="Gene3D" id="4.10.60.10">
    <property type="entry name" value="Zinc finger, CCHC-type"/>
    <property type="match status" value="1"/>
</dbReference>
<dbReference type="OrthoDB" id="5598377at2759"/>
<feature type="region of interest" description="Disordered" evidence="1">
    <location>
        <begin position="37"/>
        <end position="67"/>
    </location>
</feature>
<dbReference type="PANTHER" id="PTHR31635">
    <property type="entry name" value="REVERSE TRANSCRIPTASE DOMAIN-CONTAINING PROTEIN-RELATED"/>
    <property type="match status" value="1"/>
</dbReference>
<evidence type="ECO:0000313" key="3">
    <source>
        <dbReference type="EMBL" id="KAG2191418.1"/>
    </source>
</evidence>
<evidence type="ECO:0000259" key="2">
    <source>
        <dbReference type="PROSITE" id="PS50878"/>
    </source>
</evidence>
<dbReference type="PANTHER" id="PTHR31635:SF196">
    <property type="entry name" value="REVERSE TRANSCRIPTASE DOMAIN-CONTAINING PROTEIN-RELATED"/>
    <property type="match status" value="1"/>
</dbReference>
<keyword evidence="4" id="KW-1185">Reference proteome</keyword>
<dbReference type="Proteomes" id="UP000603453">
    <property type="component" value="Unassembled WGS sequence"/>
</dbReference>
<evidence type="ECO:0000313" key="4">
    <source>
        <dbReference type="Proteomes" id="UP000603453"/>
    </source>
</evidence>
<evidence type="ECO:0000256" key="1">
    <source>
        <dbReference type="SAM" id="MobiDB-lite"/>
    </source>
</evidence>
<dbReference type="PROSITE" id="PS50878">
    <property type="entry name" value="RT_POL"/>
    <property type="match status" value="1"/>
</dbReference>
<dbReference type="SUPFAM" id="SSF56672">
    <property type="entry name" value="DNA/RNA polymerases"/>
    <property type="match status" value="1"/>
</dbReference>
<dbReference type="CDD" id="cd01650">
    <property type="entry name" value="RT_nLTR_like"/>
    <property type="match status" value="1"/>
</dbReference>
<gene>
    <name evidence="3" type="ORF">INT47_003109</name>
</gene>
<reference evidence="3" key="1">
    <citation type="submission" date="2020-12" db="EMBL/GenBank/DDBJ databases">
        <title>Metabolic potential, ecology and presence of endohyphal bacteria is reflected in genomic diversity of Mucoromycotina.</title>
        <authorList>
            <person name="Muszewska A."/>
            <person name="Okrasinska A."/>
            <person name="Steczkiewicz K."/>
            <person name="Drgas O."/>
            <person name="Orlowska M."/>
            <person name="Perlinska-Lenart U."/>
            <person name="Aleksandrzak-Piekarczyk T."/>
            <person name="Szatraj K."/>
            <person name="Zielenkiewicz U."/>
            <person name="Pilsyk S."/>
            <person name="Malc E."/>
            <person name="Mieczkowski P."/>
            <person name="Kruszewska J.S."/>
            <person name="Biernat P."/>
            <person name="Pawlowska J."/>
        </authorList>
    </citation>
    <scope>NUCLEOTIDE SEQUENCE</scope>
    <source>
        <strain evidence="3">WA0000017839</strain>
    </source>
</reference>
<feature type="compositionally biased region" description="Polar residues" evidence="1">
    <location>
        <begin position="37"/>
        <end position="47"/>
    </location>
</feature>
<dbReference type="Pfam" id="PF00078">
    <property type="entry name" value="RVT_1"/>
    <property type="match status" value="1"/>
</dbReference>
<name>A0A8H7QFA3_9FUNG</name>
<dbReference type="InterPro" id="IPR000477">
    <property type="entry name" value="RT_dom"/>
</dbReference>
<sequence length="1286" mass="143392">MALSANNQNSTFQGPLDFTQTKKSWVHAVSGGSTKISSYMAGPTSSPNQPPEGQPGQRPFSAENSSPTDLVLSKVTRPFLKGTVTNSILIDITNVSDQKKLFLNEFQAYCEGNLHLWAVADQLLREYGRIYAEVTVSPFLHNNLLRIPVLFSLPSLNPFQLILHCHLRPISERLHSLVFLTNMVAETVVSGLYAGGGYTVIAVPTSSNSTVKPLTHSVPWFYAPLDYASSTGEVSSTLEAVNILATWASMPPFCRYCHSESHALIYCQLRKKATICHLCHVPGHIAKFCPRKNNAGDSIGKRRKLPNTDIAVLSPPSPSAPVAPITQSGSSDHIAPATLPVESQANTANILPSPYQSKRNVIVWNHQLEPLEQLLPWLMNLLNQLQLLKKSSETCSTTQDSDLYNPDFPDIEDVDMDLDTAHNEPTADISVRNSFIRYLRTRSLDCWHFKKLTLQPLSMIYFIPNFKPKLVSGLVIVVCPCERIISTTVSHASNAFDPVVVTLSTSPHHVLKDIFFLTILHNNILLSFRHALHVLFWPVILITPTHDNFHLEFVKHHPWLHYIDSSFTDSITPTDQLASATFYRGVSRSCIDYVFVSNDLASSTHYDDCTSTYIQPQWSDHLLLKAQFRLFPPISDSNSVFSVGKGLWRAHPRLASNPHFVKQLNRILSKCVHQFNTPMSAAEKWESLKAATATFCKSYSRRKAYTLSCAEDLLHKKRAGITKKLSLDPSLLPVLSPQLTVVEQQLTSLQQYHVDDLALRSGIRWREMGELSAGYLKRTISARQSRQTIPPLLHPNSLSLCSSKDEMIDAAATFYSDLYSPDPIDPAAINSLLADLPDSLHLSPSASSLMISPLTLDTLLDAFSRTPKKSSPGIDGLPYAIVRLIIIHPSCSQIAVEVFNNALCFADIPPSWLRSCVTLLPKKPPFDTLKNWRPISLINTDDKVFTRILSSRMIITASKLINPYQTGFVRGRFIADNGLLMKLVMEQARISSSSGIGLLLDQEKAYDRVHPDYLRAVLLRFGYPLTVVDCIDRLFFSTDLQINVNGFLSQCIPQRRGLKQGDPISPILFNLAFEPLLRKIQLDSRIMGYRLPSPVPNPSVDPVKLLAYADDIICLLNDPNELTHLQAHLSLYSRASNAKVNFHKTEAVSLSGASSIYNSVWRSALLSYNITSWHDCQSPSPVVYLGFPLYTSTSQRNLFLDGILDKVSKACQIHQQHGLSVRGRATVLNSLVLSKLWHVLRVVSVPMSFFKSMQSVISKFINFRIFPKISFATACSSRSYGGLGVW</sequence>
<comment type="caution">
    <text evidence="3">The sequence shown here is derived from an EMBL/GenBank/DDBJ whole genome shotgun (WGS) entry which is preliminary data.</text>
</comment>
<protein>
    <recommendedName>
        <fullName evidence="2">Reverse transcriptase domain-containing protein</fullName>
    </recommendedName>
</protein>